<evidence type="ECO:0000313" key="2">
    <source>
        <dbReference type="EMBL" id="PZO78329.1"/>
    </source>
</evidence>
<feature type="compositionally biased region" description="Basic residues" evidence="1">
    <location>
        <begin position="42"/>
        <end position="52"/>
    </location>
</feature>
<name>A0A2W4ZEC0_9SPHN</name>
<gene>
    <name evidence="2" type="ORF">DI632_06640</name>
</gene>
<comment type="caution">
    <text evidence="2">The sequence shown here is derived from an EMBL/GenBank/DDBJ whole genome shotgun (WGS) entry which is preliminary data.</text>
</comment>
<dbReference type="AlphaFoldDB" id="A0A2W4ZEC0"/>
<reference evidence="2 3" key="1">
    <citation type="submission" date="2017-08" db="EMBL/GenBank/DDBJ databases">
        <title>Infants hospitalized years apart are colonized by the same room-sourced microbial strains.</title>
        <authorList>
            <person name="Brooks B."/>
            <person name="Olm M.R."/>
            <person name="Firek B.A."/>
            <person name="Baker R."/>
            <person name="Thomas B.C."/>
            <person name="Morowitz M.J."/>
            <person name="Banfield J.F."/>
        </authorList>
    </citation>
    <scope>NUCLEOTIDE SEQUENCE [LARGE SCALE GENOMIC DNA]</scope>
    <source>
        <strain evidence="2">S2_018_000_R3_110</strain>
    </source>
</reference>
<protein>
    <submittedName>
        <fullName evidence="2">Uncharacterized protein</fullName>
    </submittedName>
</protein>
<accession>A0A2W4ZEC0</accession>
<feature type="region of interest" description="Disordered" evidence="1">
    <location>
        <begin position="1"/>
        <end position="59"/>
    </location>
</feature>
<evidence type="ECO:0000256" key="1">
    <source>
        <dbReference type="SAM" id="MobiDB-lite"/>
    </source>
</evidence>
<dbReference type="Proteomes" id="UP000248614">
    <property type="component" value="Unassembled WGS sequence"/>
</dbReference>
<evidence type="ECO:0000313" key="3">
    <source>
        <dbReference type="Proteomes" id="UP000248614"/>
    </source>
</evidence>
<organism evidence="2 3">
    <name type="scientific">Sphingomonas hengshuiensis</name>
    <dbReference type="NCBI Taxonomy" id="1609977"/>
    <lineage>
        <taxon>Bacteria</taxon>
        <taxon>Pseudomonadati</taxon>
        <taxon>Pseudomonadota</taxon>
        <taxon>Alphaproteobacteria</taxon>
        <taxon>Sphingomonadales</taxon>
        <taxon>Sphingomonadaceae</taxon>
        <taxon>Sphingomonas</taxon>
    </lineage>
</organism>
<sequence length="78" mass="8947">MLRALARAARRWRPRGPLSLRQSEGALRRRRHGGTRRDPGHARRHRAPRRARGAAGHRSQNCVLGCTKLAWQRRGLDP</sequence>
<proteinExistence type="predicted"/>
<dbReference type="EMBL" id="QFNF01000012">
    <property type="protein sequence ID" value="PZO78329.1"/>
    <property type="molecule type" value="Genomic_DNA"/>
</dbReference>